<dbReference type="EC" id="2.4.-.-" evidence="2"/>
<organism evidence="2">
    <name type="scientific">Thermodesulfovibrio obliviosus</name>
    <dbReference type="NCBI Taxonomy" id="3118332"/>
    <lineage>
        <taxon>Bacteria</taxon>
        <taxon>Pseudomonadati</taxon>
        <taxon>Nitrospirota</taxon>
        <taxon>Thermodesulfovibrionia</taxon>
        <taxon>Thermodesulfovibrionales</taxon>
        <taxon>Thermodesulfovibrionaceae</taxon>
        <taxon>Thermodesulfovibrio</taxon>
    </lineage>
</organism>
<dbReference type="RefSeq" id="WP_353687098.1">
    <property type="nucleotide sequence ID" value="NZ_CP144374.1"/>
</dbReference>
<name>A0AAU8H6S8_9BACT</name>
<sequence>MKRHGLSKNVIMLGHREDIPQILSSIDLFVLPTLQEALGTSFIEAMAMGKPVIGSNIDGVREVIDNGLNGYLVPPEAPVVLAEKIIDLLSNRGKAKEFGVHGREKVENKYTIEKMCNGMLEVYLKHLKKL</sequence>
<feature type="domain" description="Glycosyl transferase family 1" evidence="1">
    <location>
        <begin position="2"/>
        <end position="104"/>
    </location>
</feature>
<dbReference type="CDD" id="cd03801">
    <property type="entry name" value="GT4_PimA-like"/>
    <property type="match status" value="1"/>
</dbReference>
<protein>
    <submittedName>
        <fullName evidence="2">Glycosyltransferase family 4 protein</fullName>
        <ecNumber evidence="2">2.4.-.-</ecNumber>
    </submittedName>
</protein>
<reference evidence="2" key="1">
    <citation type="submission" date="2024-01" db="EMBL/GenBank/DDBJ databases">
        <title>The first autotrophic representatives of the genus Thermodesulfovibrio.</title>
        <authorList>
            <person name="Maltseva A.I."/>
            <person name="Elcheninov A.G."/>
            <person name="Kublanov I.V."/>
            <person name="Lebedinsky A.V."/>
            <person name="Frolov E.N."/>
        </authorList>
    </citation>
    <scope>NUCLEOTIDE SEQUENCE</scope>
    <source>
        <strain evidence="2">3462-1</strain>
    </source>
</reference>
<keyword evidence="2" id="KW-0328">Glycosyltransferase</keyword>
<dbReference type="KEGG" id="tob:V4D31_07855"/>
<dbReference type="Pfam" id="PF00534">
    <property type="entry name" value="Glycos_transf_1"/>
    <property type="match status" value="1"/>
</dbReference>
<dbReference type="GO" id="GO:0016757">
    <property type="term" value="F:glycosyltransferase activity"/>
    <property type="evidence" value="ECO:0007669"/>
    <property type="project" value="UniProtKB-KW"/>
</dbReference>
<gene>
    <name evidence="2" type="ORF">V4D31_07855</name>
</gene>
<dbReference type="EMBL" id="CP144374">
    <property type="protein sequence ID" value="XCH49462.1"/>
    <property type="molecule type" value="Genomic_DNA"/>
</dbReference>
<accession>A0AAU8H6S8</accession>
<keyword evidence="2" id="KW-0808">Transferase</keyword>
<dbReference type="PANTHER" id="PTHR12526:SF638">
    <property type="entry name" value="SPORE COAT PROTEIN SA"/>
    <property type="match status" value="1"/>
</dbReference>
<dbReference type="SUPFAM" id="SSF53756">
    <property type="entry name" value="UDP-Glycosyltransferase/glycogen phosphorylase"/>
    <property type="match status" value="1"/>
</dbReference>
<evidence type="ECO:0000259" key="1">
    <source>
        <dbReference type="Pfam" id="PF00534"/>
    </source>
</evidence>
<proteinExistence type="predicted"/>
<dbReference type="Gene3D" id="3.40.50.2000">
    <property type="entry name" value="Glycogen Phosphorylase B"/>
    <property type="match status" value="2"/>
</dbReference>
<dbReference type="PANTHER" id="PTHR12526">
    <property type="entry name" value="GLYCOSYLTRANSFERASE"/>
    <property type="match status" value="1"/>
</dbReference>
<dbReference type="InterPro" id="IPR001296">
    <property type="entry name" value="Glyco_trans_1"/>
</dbReference>
<evidence type="ECO:0000313" key="2">
    <source>
        <dbReference type="EMBL" id="XCH49462.1"/>
    </source>
</evidence>
<dbReference type="AlphaFoldDB" id="A0AAU8H6S8"/>